<feature type="compositionally biased region" description="Polar residues" evidence="9">
    <location>
        <begin position="1693"/>
        <end position="1704"/>
    </location>
</feature>
<feature type="compositionally biased region" description="Pro residues" evidence="9">
    <location>
        <begin position="83"/>
        <end position="93"/>
    </location>
</feature>
<organism evidence="12 13">
    <name type="scientific">Fukomys damarensis</name>
    <name type="common">Damaraland mole rat</name>
    <name type="synonym">Cryptomys damarensis</name>
    <dbReference type="NCBI Taxonomy" id="885580"/>
    <lineage>
        <taxon>Eukaryota</taxon>
        <taxon>Metazoa</taxon>
        <taxon>Chordata</taxon>
        <taxon>Craniata</taxon>
        <taxon>Vertebrata</taxon>
        <taxon>Euteleostomi</taxon>
        <taxon>Mammalia</taxon>
        <taxon>Eutheria</taxon>
        <taxon>Euarchontoglires</taxon>
        <taxon>Glires</taxon>
        <taxon>Rodentia</taxon>
        <taxon>Hystricomorpha</taxon>
        <taxon>Bathyergidae</taxon>
        <taxon>Fukomys</taxon>
    </lineage>
</organism>
<keyword evidence="13" id="KW-1185">Reference proteome</keyword>
<evidence type="ECO:0000313" key="13">
    <source>
        <dbReference type="Proteomes" id="UP000028990"/>
    </source>
</evidence>
<dbReference type="PANTHER" id="PTHR19964:SF11">
    <property type="entry name" value="INAD-LIKE PROTEIN"/>
    <property type="match status" value="1"/>
</dbReference>
<evidence type="ECO:0000256" key="6">
    <source>
        <dbReference type="ARBA" id="ARBA00022737"/>
    </source>
</evidence>
<dbReference type="Pfam" id="PF09045">
    <property type="entry name" value="L27_2"/>
    <property type="match status" value="1"/>
</dbReference>
<feature type="domain" description="PDZ" evidence="10">
    <location>
        <begin position="1515"/>
        <end position="1632"/>
    </location>
</feature>
<comment type="subcellular location">
    <subcellularLocation>
        <location evidence="1">Apical cell membrane</location>
    </subcellularLocation>
    <subcellularLocation>
        <location evidence="2">Cell junction</location>
        <location evidence="2">Tight junction</location>
    </subcellularLocation>
</comment>
<feature type="domain" description="PDZ" evidence="10">
    <location>
        <begin position="1971"/>
        <end position="2057"/>
    </location>
</feature>
<evidence type="ECO:0000256" key="3">
    <source>
        <dbReference type="ARBA" id="ARBA00022427"/>
    </source>
</evidence>
<dbReference type="CDD" id="cd06689">
    <property type="entry name" value="PDZ1_MUPP1-like"/>
    <property type="match status" value="1"/>
</dbReference>
<dbReference type="CDD" id="cd06791">
    <property type="entry name" value="PDZ3_MUPP1-like"/>
    <property type="match status" value="1"/>
</dbReference>
<dbReference type="PROSITE" id="PS50106">
    <property type="entry name" value="PDZ"/>
    <property type="match status" value="10"/>
</dbReference>
<dbReference type="InterPro" id="IPR036034">
    <property type="entry name" value="PDZ_sf"/>
</dbReference>
<dbReference type="eggNOG" id="KOG3528">
    <property type="taxonomic scope" value="Eukaryota"/>
</dbReference>
<evidence type="ECO:0000259" key="10">
    <source>
        <dbReference type="PROSITE" id="PS50106"/>
    </source>
</evidence>
<name>A0A091CUI0_FUKDA</name>
<evidence type="ECO:0000256" key="7">
    <source>
        <dbReference type="ARBA" id="ARBA00022949"/>
    </source>
</evidence>
<evidence type="ECO:0000256" key="9">
    <source>
        <dbReference type="SAM" id="MobiDB-lite"/>
    </source>
</evidence>
<feature type="region of interest" description="Disordered" evidence="9">
    <location>
        <begin position="1440"/>
        <end position="1499"/>
    </location>
</feature>
<dbReference type="FunFam" id="2.30.42.10:FF:000125">
    <property type="entry name" value="PATJ, crumbs cell polarity complex component"/>
    <property type="match status" value="1"/>
</dbReference>
<keyword evidence="6" id="KW-0677">Repeat</keyword>
<dbReference type="PROSITE" id="PS51022">
    <property type="entry name" value="L27"/>
    <property type="match status" value="1"/>
</dbReference>
<feature type="domain" description="PDZ" evidence="10">
    <location>
        <begin position="482"/>
        <end position="562"/>
    </location>
</feature>
<feature type="region of interest" description="Disordered" evidence="9">
    <location>
        <begin position="72"/>
        <end position="99"/>
    </location>
</feature>
<proteinExistence type="predicted"/>
<feature type="compositionally biased region" description="Polar residues" evidence="9">
    <location>
        <begin position="1440"/>
        <end position="1454"/>
    </location>
</feature>
<dbReference type="eggNOG" id="KOG0708">
    <property type="taxonomic scope" value="Eukaryota"/>
</dbReference>
<dbReference type="GO" id="GO:0005923">
    <property type="term" value="C:bicellular tight junction"/>
    <property type="evidence" value="ECO:0007669"/>
    <property type="project" value="UniProtKB-SubCell"/>
</dbReference>
<dbReference type="CDD" id="cd06668">
    <property type="entry name" value="PDZ4_MUPP1-like"/>
    <property type="match status" value="1"/>
</dbReference>
<dbReference type="InterPro" id="IPR004172">
    <property type="entry name" value="L27_dom"/>
</dbReference>
<dbReference type="Gene3D" id="2.30.42.10">
    <property type="match status" value="10"/>
</dbReference>
<keyword evidence="4" id="KW-1003">Cell membrane</keyword>
<feature type="compositionally biased region" description="Polar residues" evidence="9">
    <location>
        <begin position="337"/>
        <end position="353"/>
    </location>
</feature>
<dbReference type="Proteomes" id="UP000028990">
    <property type="component" value="Unassembled WGS sequence"/>
</dbReference>
<dbReference type="CDD" id="cd06672">
    <property type="entry name" value="PDZ8_MUPP1-PDZ7_PATJ-PDZ2_INAD-like"/>
    <property type="match status" value="1"/>
</dbReference>
<dbReference type="SUPFAM" id="SSF101288">
    <property type="entry name" value="L27 domain"/>
    <property type="match status" value="1"/>
</dbReference>
<dbReference type="FunFam" id="2.30.42.10:FF:000038">
    <property type="entry name" value="Multiple PDZ domain protein isoform X1"/>
    <property type="match status" value="1"/>
</dbReference>
<feature type="region of interest" description="Disordered" evidence="9">
    <location>
        <begin position="150"/>
        <end position="208"/>
    </location>
</feature>
<evidence type="ECO:0000256" key="8">
    <source>
        <dbReference type="ARBA" id="ARBA00023136"/>
    </source>
</evidence>
<evidence type="ECO:0000313" key="12">
    <source>
        <dbReference type="EMBL" id="KFO23179.1"/>
    </source>
</evidence>
<feature type="domain" description="PDZ" evidence="10">
    <location>
        <begin position="785"/>
        <end position="871"/>
    </location>
</feature>
<evidence type="ECO:0000256" key="5">
    <source>
        <dbReference type="ARBA" id="ARBA00022553"/>
    </source>
</evidence>
<dbReference type="FunFam" id="2.30.42.10:FF:000058">
    <property type="entry name" value="multiple PDZ domain protein isoform X1"/>
    <property type="match status" value="1"/>
</dbReference>
<feature type="domain" description="PDZ" evidence="10">
    <location>
        <begin position="1740"/>
        <end position="1823"/>
    </location>
</feature>
<feature type="region of interest" description="Disordered" evidence="9">
    <location>
        <begin position="1639"/>
        <end position="1704"/>
    </location>
</feature>
<feature type="domain" description="PDZ" evidence="10">
    <location>
        <begin position="573"/>
        <end position="653"/>
    </location>
</feature>
<dbReference type="CDD" id="cd06674">
    <property type="entry name" value="PDZ11_MUPP1-PDZ9_PATJ-like"/>
    <property type="match status" value="1"/>
</dbReference>
<evidence type="ECO:0000256" key="2">
    <source>
        <dbReference type="ARBA" id="ARBA00004435"/>
    </source>
</evidence>
<dbReference type="InterPro" id="IPR001478">
    <property type="entry name" value="PDZ"/>
</dbReference>
<feature type="region of interest" description="Disordered" evidence="9">
    <location>
        <begin position="1290"/>
        <end position="1339"/>
    </location>
</feature>
<reference evidence="12 13" key="1">
    <citation type="submission" date="2013-11" db="EMBL/GenBank/DDBJ databases">
        <title>The Damaraland mole rat (Fukomys damarensis) genome and evolution of African mole rats.</title>
        <authorList>
            <person name="Gladyshev V.N."/>
            <person name="Fang X."/>
        </authorList>
    </citation>
    <scope>NUCLEOTIDE SEQUENCE [LARGE SCALE GENOMIC DNA]</scope>
    <source>
        <tissue evidence="12">Liver</tissue>
    </source>
</reference>
<dbReference type="FunFam" id="2.30.42.10:FF:000051">
    <property type="entry name" value="Multiple PDZ domain protein isoform X1"/>
    <property type="match status" value="1"/>
</dbReference>
<feature type="domain" description="PDZ" evidence="10">
    <location>
        <begin position="1345"/>
        <end position="1437"/>
    </location>
</feature>
<feature type="domain" description="PDZ" evidence="10">
    <location>
        <begin position="372"/>
        <end position="459"/>
    </location>
</feature>
<dbReference type="PANTHER" id="PTHR19964">
    <property type="entry name" value="MULTIPLE PDZ DOMAIN PROTEIN"/>
    <property type="match status" value="1"/>
</dbReference>
<keyword evidence="3" id="KW-0796">Tight junction</keyword>
<dbReference type="GO" id="GO:0016324">
    <property type="term" value="C:apical plasma membrane"/>
    <property type="evidence" value="ECO:0007669"/>
    <property type="project" value="UniProtKB-SubCell"/>
</dbReference>
<dbReference type="Gene3D" id="1.10.287.650">
    <property type="entry name" value="L27 domain"/>
    <property type="match status" value="1"/>
</dbReference>
<dbReference type="CDD" id="cd06667">
    <property type="entry name" value="PDZ2_MUPP1-like"/>
    <property type="match status" value="1"/>
</dbReference>
<keyword evidence="8" id="KW-0472">Membrane</keyword>
<feature type="region of interest" description="Disordered" evidence="9">
    <location>
        <begin position="323"/>
        <end position="356"/>
    </location>
</feature>
<dbReference type="SMART" id="SM00569">
    <property type="entry name" value="L27"/>
    <property type="match status" value="1"/>
</dbReference>
<evidence type="ECO:0000259" key="11">
    <source>
        <dbReference type="PROSITE" id="PS51022"/>
    </source>
</evidence>
<dbReference type="InterPro" id="IPR051342">
    <property type="entry name" value="PDZ_scaffold"/>
</dbReference>
<dbReference type="SUPFAM" id="SSF50156">
    <property type="entry name" value="PDZ domain-like"/>
    <property type="match status" value="10"/>
</dbReference>
<feature type="compositionally biased region" description="Basic and acidic residues" evidence="9">
    <location>
        <begin position="1460"/>
        <end position="1469"/>
    </location>
</feature>
<dbReference type="STRING" id="885580.ENSFDAP00000013501"/>
<feature type="domain" description="PDZ" evidence="10">
    <location>
        <begin position="995"/>
        <end position="1039"/>
    </location>
</feature>
<feature type="region of interest" description="Disordered" evidence="9">
    <location>
        <begin position="1915"/>
        <end position="1938"/>
    </location>
</feature>
<gene>
    <name evidence="12" type="ORF">H920_15344</name>
</gene>
<keyword evidence="7" id="KW-0965">Cell junction</keyword>
<feature type="compositionally biased region" description="Acidic residues" evidence="9">
    <location>
        <begin position="1487"/>
        <end position="1497"/>
    </location>
</feature>
<dbReference type="SMART" id="SM00228">
    <property type="entry name" value="PDZ"/>
    <property type="match status" value="10"/>
</dbReference>
<feature type="compositionally biased region" description="Polar residues" evidence="9">
    <location>
        <begin position="157"/>
        <end position="169"/>
    </location>
</feature>
<evidence type="ECO:0000256" key="1">
    <source>
        <dbReference type="ARBA" id="ARBA00004221"/>
    </source>
</evidence>
<evidence type="ECO:0000256" key="4">
    <source>
        <dbReference type="ARBA" id="ARBA00022475"/>
    </source>
</evidence>
<sequence>MHSKGDGRGCLVTAVTAENQPDLVEPEVTPMSVSRGSHSPCSHGFHSNWNTLDASLTRHRICTSESQLREEATVLQDSLQPVRPRPPSPPPSTLPSGVGNQRVEVNATEAGVPLTVLCGSSTWGDLGPLQGALPGPVPCDGNSHGFYPHKCPESRSQDLSSSPWWQSRQPHPKAQGPMAHPPQGQRTAMGPTDTYTNTGTRDTSRQQQCTSRISFTNNRFTPRQGQGIWNFKFQECTYTFRQDELQVLRRLQRLQAKLQDKGDTSQHDTLSTLCDTLQSPLFTQILTLQRSLRQLKSQLGHSPPVSTADFDFSRKGLLVFTDRTAAPGPAPRPTDAHTATSGPSAWTPQSQSGGEDFHTTVERLAQGRQIEYIVIERPPAGGLGFSVVALRSQQPREVDVFVKEVHPGSVADRGQRLKENDQILAINHTALDQRVSHLQAIALLQHSPGPLNLVVAREPGPESCGPPADPTPVAACWGRMEEVELINDGSGLGFGIVGGKSSGVVVRTIVPGGLADRDGRLQTGDHILTIGDTNVQGMTSEQVAQVLRTCGSAVRMRVAREPAGVGPLSEAYDVELVKKDGQSLGIRIVGYVGTSRAGGPAGIYVKSIVPGSAAQHSGQIRVDDQIVAVDGVDIQGLASQDVMRVLRSAGRVVDGVDIQGLASQDVMRVLRSAGRVVRLTPHERRSALPRHPLFWALLPRSDTGPPHTPALFLSGAVETETNLDGEEEETGDMVADCQPARTGAPGRPEQALDSAENELKSRWESLLGPDFEVMVATLDPQIADDAELQKYSKLLPIHTLRLGMEVDSFDGHHYISSIAPGGPVDTLNLLQPEDELLEVNGVQLFGKSRREAVSFLKEAPPPFTLVCCRRLFDDEVSVDTSVPGAQVDPDVTASAEEEDDGELAFWSPEVKIVELVKDKGLGFSVLDYQALRFVRAADWEPGARQLCPVVAAAEAAMQVPPGPPSAATALCTCAPHCSTVTGEAKDPLDPTRSVIVIRSLVSDGVAEQSGALLPGDRLVSVNEYSLDGATLADAVEVLKAVPPGTVRLGICKPLVEDEKEEMCCDLQSSNGVDEAGLSGAAGDSALPPVLEAPKGFQDEPYFKEELVDELFLDLGQTFRSQQKEIDTSPEAWEMQEFLSPVLQDAGEEQEMLVDEEYGEYELYPNCLQALRLCPASPAQEALPVLVGQELRLGAHQLPDDCSHGDESPEVRPLRSLCSPEMQPYMMEERFAIDPLPTTPCAEAGSPHGGFDSLERLGSSAASSLDLGMMLAEDASGPGMLVDLPTRARRRERDPPLYQLPRPRGAVKHPGASSTRPATDTWELPEREEGEGEETPNFSHWGPPRIVEIFRESSVSLGISIVGGQTVIKRLRNGEELKGIFIKQVLKDSPAGRTTALKTGDKILEVSGVDLQNATHQEAVEAIKSAGNPVVFVVQSLSSTPRVIPNPQNKGSRVANSPDPGTKEKEKRQGEAPPVGKLPPWSGTLVETSEEEEPEPPEAQEKIRQRYADLPGELHIIELEKDRQGLGLSLAGSKDRSLLSIFVVGIHPGGPAAADGRMRVGDELLEFSRSLVNEVTSSIPAPSLEERCTAPDFRKLGDLRINNQILYGRSHQNASAIIKTAPPRVKLVFIRNEDAIQQMAVPPLPSSSPCSVQDTHGAQPLSGEDDGGLGAGEEALPEGQRSTQDASEMREQSHWTSASLGSQEVPSCPTAEAAVASYGGPQVPLSVDPAMCPIIPGQEMLIEISKGHSGLGISIVGGRDTPLDAIIVHEVYGEGAAARDGRLWAGDQILEVNGMDLRSCNHEEAVAALRQTPQQVRLAVFRDEGGLEVLPVDLHKKAGRGLGLSIVGKRSGRGVFVSDIVKGGAADLDGRLTQGDQILAVNGEDVRGASQEAVAALLKCTQGLVQLEVGRFRAGAWSSRRTSRHSQGDPRGTPGSCAPTLAPVLTSLQSLVGAWRAGPSQQSPGADSEPRTVEILRGPGDPLGISIAGGRGSPLGDVPVFIAMVQASGAAARTQRLKVGDRIVSINGQPLDGLAHADAVALLKNAVGRIVLQVMADTNIGAIATQLESMSTGQFPGSPGDDHPSEDAALVTWALGAAGAHWREAVRDEASQVCEKAAAEERALTGDASKNMAEYYCAVKKDGLQSCGERMQREALM</sequence>
<protein>
    <submittedName>
        <fullName evidence="12">InaD-like protein</fullName>
    </submittedName>
</protein>
<feature type="domain" description="PDZ" evidence="10">
    <location>
        <begin position="1830"/>
        <end position="1912"/>
    </location>
</feature>
<dbReference type="InterPro" id="IPR015132">
    <property type="entry name" value="L27_2"/>
</dbReference>
<dbReference type="Pfam" id="PF00595">
    <property type="entry name" value="PDZ"/>
    <property type="match status" value="10"/>
</dbReference>
<dbReference type="CDD" id="cd06673">
    <property type="entry name" value="PDZ10_MUPP1-PDZ8_PATJ-like"/>
    <property type="match status" value="1"/>
</dbReference>
<keyword evidence="5" id="KW-0597">Phosphoprotein</keyword>
<feature type="compositionally biased region" description="Low complexity" evidence="9">
    <location>
        <begin position="192"/>
        <end position="201"/>
    </location>
</feature>
<dbReference type="CDD" id="cd06671">
    <property type="entry name" value="PDZ7_MUPP1-PD6_PATJ-like"/>
    <property type="match status" value="1"/>
</dbReference>
<dbReference type="CDD" id="cd06675">
    <property type="entry name" value="PDZ12_MUPP1-like"/>
    <property type="match status" value="1"/>
</dbReference>
<dbReference type="EMBL" id="KN123809">
    <property type="protein sequence ID" value="KFO23179.1"/>
    <property type="molecule type" value="Genomic_DNA"/>
</dbReference>
<feature type="domain" description="L27" evidence="11">
    <location>
        <begin position="244"/>
        <end position="300"/>
    </location>
</feature>
<accession>A0A091CUI0</accession>
<dbReference type="InterPro" id="IPR036892">
    <property type="entry name" value="L27_dom_sf"/>
</dbReference>